<dbReference type="InterPro" id="IPR006275">
    <property type="entry name" value="CPSase_lsu"/>
</dbReference>
<dbReference type="Gene3D" id="3.40.50.1380">
    <property type="entry name" value="Methylglyoxal synthase-like domain"/>
    <property type="match status" value="1"/>
</dbReference>
<feature type="binding site" evidence="9">
    <location>
        <position position="298"/>
    </location>
    <ligand>
        <name>Mg(2+)</name>
        <dbReference type="ChEBI" id="CHEBI:18420"/>
        <label>1</label>
    </ligand>
</feature>
<feature type="region of interest" description="Carbamoyl phosphate synthetic domain" evidence="9">
    <location>
        <begin position="547"/>
        <end position="929"/>
    </location>
</feature>
<comment type="pathway">
    <text evidence="9">Amino-acid biosynthesis; L-arginine biosynthesis; carbamoyl phosphate from bicarbonate: step 1/1.</text>
</comment>
<feature type="domain" description="MGS-like" evidence="11">
    <location>
        <begin position="930"/>
        <end position="1067"/>
    </location>
</feature>
<dbReference type="HAMAP" id="MF_01210_A">
    <property type="entry name" value="CPSase_L_chain_A"/>
    <property type="match status" value="1"/>
</dbReference>
<sequence>MPLRENLKKVLIIGSGPIIIGQAAEFDYSGTQACEAIKKEGVETVLVNSNPATIMTDKNIADKTYIEPLTVESLEAIIARERPDGVLAGFGGQTALNLAMELNRAGVLEKYGVELLGIKVESIENAEDRKSFKDLMGKINEPIAVSTIATNLDECKEFLNKISLPIIIRPAYTLGGTGGGIANNYEEYLEICKNGLEESPITQILLEQSLAGWKELEYEIMRDKKDNCMVVCNMENLDPVGIHTGDSIVVAPSQTLNDMEYQMLRRSAIKIIRTLKIEGGCNIQFALDPESSKYMVIEVNPRVSRSSALASKAAGYPIAKIAAKIALGYTLDELKNYVTGSSSALFEPALDYCVVKMPKWPFDKFKTADRSLKTQMKATGEVMAIDRSFESALLKAVISLEGKIIGLQLDKLEKLDIPEIIDKLNRQDDERLFAMAEALRKGISVDRLYEITKIDKWFINRIKNIIEMENKLVNNAPTVENIQQAELMGFTDEYICKLIGMKLEDLKQIKEVNRIKVVYKMVDTCSGEFQAKTSYYYSCYDLEDDNMVSDDKKILVIGSGPIRIGQGIEFDYCCVNSVWAIKKAGYKAIIVNNNPETVSTDFDISDKLYFDPLYIDDVMNVINEEKVDGVVVQFGGQTALNLSKKLNDAGVKLLGTSFESIDVAEDREKFRVLLKKLGINSPIGGSVTSLKEADELVHEIGYPVIVRPSYVIGGRAMKVVYNHGELSQYLKDAVNLSKEYPVLVDKYILGREIEVDAISDGQDLIIPGIMEHIERTGVHSGDSIAVYPASDLPEEVLKKIEDYTVKISRELNVKGLLNVQYAYDGDKVYVIEVNPRASRTVPILSKVTDIPMVEIAVQVMFGKKIKDFSYRQDEYKFSDIYAVKMPVFSSKKLPGVDVALGPEMKSTGEVLGVDFNKDKAVYKAFKAAGFKIFQKGNVYVSVNDRDKLDSVHVIEKYDKLGFNIFASAGTCEFLDKNGIKCTRIDIQDVVKYIGENKIDIVIDIPTQGYDSKKPGFELRRTALIHDKIIFTCLDTANAYIETIIVEKNDEDIEYRTMKEYLEKRVKNREIVKCS</sequence>
<feature type="region of interest" description="Allosteric domain" evidence="9">
    <location>
        <begin position="930"/>
        <end position="1074"/>
    </location>
</feature>
<dbReference type="InterPro" id="IPR011607">
    <property type="entry name" value="MGS-like_dom"/>
</dbReference>
<organism evidence="12 13">
    <name type="scientific">Clostridium aromativorans</name>
    <dbReference type="NCBI Taxonomy" id="2836848"/>
    <lineage>
        <taxon>Bacteria</taxon>
        <taxon>Bacillati</taxon>
        <taxon>Bacillota</taxon>
        <taxon>Clostridia</taxon>
        <taxon>Eubacteriales</taxon>
        <taxon>Clostridiaceae</taxon>
        <taxon>Clostridium</taxon>
    </lineage>
</organism>
<dbReference type="EMBL" id="JAJJPB010000011">
    <property type="protein sequence ID" value="MCC9295134.1"/>
    <property type="molecule type" value="Genomic_DNA"/>
</dbReference>
<dbReference type="PROSITE" id="PS00867">
    <property type="entry name" value="CPSASE_2"/>
    <property type="match status" value="2"/>
</dbReference>
<accession>A0ABS8N5Q9</accession>
<keyword evidence="3 9" id="KW-0436">Ligase</keyword>
<dbReference type="Gene3D" id="3.30.470.20">
    <property type="entry name" value="ATP-grasp fold, B domain"/>
    <property type="match status" value="2"/>
</dbReference>
<dbReference type="Gene3D" id="1.10.1030.10">
    <property type="entry name" value="Carbamoyl-phosphate synthetase, large subunit oligomerisation domain"/>
    <property type="match status" value="1"/>
</dbReference>
<feature type="binding site" evidence="9">
    <location>
        <position position="210"/>
    </location>
    <ligand>
        <name>ATP</name>
        <dbReference type="ChEBI" id="CHEBI:30616"/>
        <label>1</label>
    </ligand>
</feature>
<dbReference type="Pfam" id="PF02142">
    <property type="entry name" value="MGS"/>
    <property type="match status" value="1"/>
</dbReference>
<evidence type="ECO:0000256" key="2">
    <source>
        <dbReference type="ARBA" id="ARBA00022571"/>
    </source>
</evidence>
<feature type="binding site" evidence="9">
    <location>
        <position position="284"/>
    </location>
    <ligand>
        <name>Mn(2+)</name>
        <dbReference type="ChEBI" id="CHEBI:29035"/>
        <label>1</label>
    </ligand>
</feature>
<feature type="binding site" evidence="9">
    <location>
        <position position="284"/>
    </location>
    <ligand>
        <name>Mg(2+)</name>
        <dbReference type="ChEBI" id="CHEBI:18420"/>
        <label>1</label>
    </ligand>
</feature>
<feature type="binding site" evidence="9">
    <location>
        <position position="298"/>
    </location>
    <ligand>
        <name>Mg(2+)</name>
        <dbReference type="ChEBI" id="CHEBI:18420"/>
        <label>2</label>
    </ligand>
</feature>
<evidence type="ECO:0000313" key="12">
    <source>
        <dbReference type="EMBL" id="MCC9295134.1"/>
    </source>
</evidence>
<feature type="binding site" evidence="9">
    <location>
        <position position="169"/>
    </location>
    <ligand>
        <name>ATP</name>
        <dbReference type="ChEBI" id="CHEBI:30616"/>
        <label>1</label>
    </ligand>
</feature>
<feature type="binding site" evidence="9">
    <location>
        <position position="778"/>
    </location>
    <ligand>
        <name>ATP</name>
        <dbReference type="ChEBI" id="CHEBI:30616"/>
        <label>2</label>
    </ligand>
</feature>
<dbReference type="InterPro" id="IPR058047">
    <property type="entry name" value="CPSase_preATP-grasp"/>
</dbReference>
<dbReference type="InterPro" id="IPR036914">
    <property type="entry name" value="MGS-like_dom_sf"/>
</dbReference>
<keyword evidence="6 9" id="KW-0067">ATP-binding</keyword>
<feature type="binding site" evidence="9">
    <location>
        <position position="242"/>
    </location>
    <ligand>
        <name>ATP</name>
        <dbReference type="ChEBI" id="CHEBI:30616"/>
        <label>1</label>
    </ligand>
</feature>
<comment type="pathway">
    <text evidence="9">Pyrimidine metabolism; UMP biosynthesis via de novo pathway; (S)-dihydroorotate from bicarbonate: step 1/3.</text>
</comment>
<feature type="binding site" evidence="9">
    <location>
        <position position="746"/>
    </location>
    <ligand>
        <name>ATP</name>
        <dbReference type="ChEBI" id="CHEBI:30616"/>
        <label>2</label>
    </ligand>
</feature>
<comment type="caution">
    <text evidence="12">The sequence shown here is derived from an EMBL/GenBank/DDBJ whole genome shotgun (WGS) entry which is preliminary data.</text>
</comment>
<feature type="binding site" evidence="9">
    <location>
        <position position="777"/>
    </location>
    <ligand>
        <name>ATP</name>
        <dbReference type="ChEBI" id="CHEBI:30616"/>
        <label>2</label>
    </ligand>
</feature>
<dbReference type="PROSITE" id="PS50975">
    <property type="entry name" value="ATP_GRASP"/>
    <property type="match status" value="2"/>
</dbReference>
<dbReference type="InterPro" id="IPR011761">
    <property type="entry name" value="ATP-grasp"/>
</dbReference>
<dbReference type="NCBIfam" id="NF003671">
    <property type="entry name" value="PRK05294.1"/>
    <property type="match status" value="1"/>
</dbReference>
<feature type="binding site" evidence="9">
    <location>
        <position position="129"/>
    </location>
    <ligand>
        <name>ATP</name>
        <dbReference type="ChEBI" id="CHEBI:30616"/>
        <label>1</label>
    </ligand>
</feature>
<keyword evidence="7 9" id="KW-0665">Pyrimidine biosynthesis</keyword>
<reference evidence="12" key="1">
    <citation type="submission" date="2021-11" db="EMBL/GenBank/DDBJ databases">
        <authorList>
            <person name="Qingchun L."/>
            <person name="Dong Z."/>
            <person name="Zongwei Q."/>
            <person name="Jia Z."/>
            <person name="Duotao L."/>
        </authorList>
    </citation>
    <scope>NUCLEOTIDE SEQUENCE</scope>
    <source>
        <strain evidence="12">WLY-B-L2</strain>
    </source>
</reference>
<feature type="binding site" evidence="9">
    <location>
        <position position="241"/>
    </location>
    <ligand>
        <name>ATP</name>
        <dbReference type="ChEBI" id="CHEBI:30616"/>
        <label>1</label>
    </ligand>
</feature>
<feature type="binding site" evidence="9">
    <location>
        <position position="820"/>
    </location>
    <ligand>
        <name>Mg(2+)</name>
        <dbReference type="ChEBI" id="CHEBI:18420"/>
        <label>3</label>
    </ligand>
</feature>
<dbReference type="EC" id="6.3.4.16" evidence="9"/>
<dbReference type="GO" id="GO:0004088">
    <property type="term" value="F:carbamoyl-phosphate synthase (glutamine-hydrolyzing) activity"/>
    <property type="evidence" value="ECO:0007669"/>
    <property type="project" value="UniProtKB-EC"/>
</dbReference>
<feature type="binding site" evidence="9">
    <location>
        <position position="832"/>
    </location>
    <ligand>
        <name>ATP</name>
        <dbReference type="ChEBI" id="CHEBI:30616"/>
        <label>2</label>
    </ligand>
</feature>
<feature type="binding site" evidence="9">
    <location>
        <position position="243"/>
    </location>
    <ligand>
        <name>ATP</name>
        <dbReference type="ChEBI" id="CHEBI:30616"/>
        <label>1</label>
    </ligand>
</feature>
<comment type="similarity">
    <text evidence="1 9">Belongs to the CarB family.</text>
</comment>
<dbReference type="NCBIfam" id="NF009455">
    <property type="entry name" value="PRK12815.1"/>
    <property type="match status" value="1"/>
</dbReference>
<dbReference type="SMART" id="SM01096">
    <property type="entry name" value="CPSase_L_D3"/>
    <property type="match status" value="1"/>
</dbReference>
<keyword evidence="4 9" id="KW-0677">Repeat</keyword>
<dbReference type="SUPFAM" id="SSF52335">
    <property type="entry name" value="Methylglyoxal synthase-like"/>
    <property type="match status" value="1"/>
</dbReference>
<feature type="binding site" evidence="9">
    <location>
        <position position="820"/>
    </location>
    <ligand>
        <name>Mn(2+)</name>
        <dbReference type="ChEBI" id="CHEBI:29035"/>
        <label>3</label>
    </ligand>
</feature>
<dbReference type="SMART" id="SM00851">
    <property type="entry name" value="MGS"/>
    <property type="match status" value="1"/>
</dbReference>
<dbReference type="PROSITE" id="PS51855">
    <property type="entry name" value="MGS"/>
    <property type="match status" value="1"/>
</dbReference>
<dbReference type="InterPro" id="IPR005479">
    <property type="entry name" value="CPAse_ATP-bd"/>
</dbReference>
<dbReference type="InterPro" id="IPR036897">
    <property type="entry name" value="CarbamoylP_synth_lsu_oligo_sf"/>
</dbReference>
<feature type="binding site" evidence="9">
    <location>
        <position position="298"/>
    </location>
    <ligand>
        <name>Mn(2+)</name>
        <dbReference type="ChEBI" id="CHEBI:29035"/>
        <label>1</label>
    </ligand>
</feature>
<name>A0ABS8N5Q9_9CLOT</name>
<evidence type="ECO:0000256" key="9">
    <source>
        <dbReference type="HAMAP-Rule" id="MF_01210"/>
    </source>
</evidence>
<feature type="region of interest" description="Carboxyphosphate synthetic domain" evidence="9">
    <location>
        <begin position="1"/>
        <end position="401"/>
    </location>
</feature>
<proteinExistence type="inferred from homology"/>
<comment type="caution">
    <text evidence="9">Lacks conserved residue(s) required for the propagation of feature annotation.</text>
</comment>
<dbReference type="InterPro" id="IPR005483">
    <property type="entry name" value="CPSase_dom"/>
</dbReference>
<feature type="binding site" evidence="9">
    <location>
        <position position="832"/>
    </location>
    <ligand>
        <name>Mg(2+)</name>
        <dbReference type="ChEBI" id="CHEBI:18420"/>
        <label>3</label>
    </ligand>
</feature>
<feature type="binding site" evidence="9">
    <location>
        <position position="175"/>
    </location>
    <ligand>
        <name>ATP</name>
        <dbReference type="ChEBI" id="CHEBI:30616"/>
        <label>1</label>
    </ligand>
</feature>
<keyword evidence="2 9" id="KW-0055">Arginine biosynthesis</keyword>
<feature type="binding site" evidence="9">
    <location>
        <position position="780"/>
    </location>
    <ligand>
        <name>ATP</name>
        <dbReference type="ChEBI" id="CHEBI:30616"/>
        <label>2</label>
    </ligand>
</feature>
<feature type="binding site" evidence="9">
    <location>
        <position position="176"/>
    </location>
    <ligand>
        <name>ATP</name>
        <dbReference type="ChEBI" id="CHEBI:30616"/>
        <label>1</label>
    </ligand>
</feature>
<protein>
    <recommendedName>
        <fullName evidence="9">Carbamoyl phosphate synthase large chain</fullName>
        <ecNumber evidence="9">6.3.4.16</ecNumber>
        <ecNumber evidence="9">6.3.5.5</ecNumber>
    </recommendedName>
    <alternativeName>
        <fullName evidence="9">Carbamoyl phosphate synthetase ammonia chain</fullName>
    </alternativeName>
</protein>
<dbReference type="SUPFAM" id="SSF52440">
    <property type="entry name" value="PreATP-grasp domain"/>
    <property type="match status" value="2"/>
</dbReference>
<dbReference type="PROSITE" id="PS00866">
    <property type="entry name" value="CPSASE_1"/>
    <property type="match status" value="1"/>
</dbReference>
<dbReference type="SUPFAM" id="SSF56059">
    <property type="entry name" value="Glutathione synthetase ATP-binding domain-like"/>
    <property type="match status" value="2"/>
</dbReference>
<feature type="binding site" evidence="9">
    <location>
        <position position="208"/>
    </location>
    <ligand>
        <name>ATP</name>
        <dbReference type="ChEBI" id="CHEBI:30616"/>
        <label>1</label>
    </ligand>
</feature>
<dbReference type="Proteomes" id="UP001165422">
    <property type="component" value="Unassembled WGS sequence"/>
</dbReference>
<feature type="binding site" evidence="9">
    <location>
        <position position="832"/>
    </location>
    <ligand>
        <name>Mn(2+)</name>
        <dbReference type="ChEBI" id="CHEBI:29035"/>
        <label>3</label>
    </ligand>
</feature>
<evidence type="ECO:0000256" key="1">
    <source>
        <dbReference type="ARBA" id="ARBA00009799"/>
    </source>
</evidence>
<dbReference type="RefSeq" id="WP_229981476.1">
    <property type="nucleotide sequence ID" value="NZ_JAJJPB010000011.1"/>
</dbReference>
<keyword evidence="9" id="KW-0028">Amino-acid biosynthesis</keyword>
<keyword evidence="5 9" id="KW-0547">Nucleotide-binding</keyword>
<gene>
    <name evidence="9 12" type="primary">carB</name>
    <name evidence="12" type="ORF">LN736_09735</name>
</gene>
<dbReference type="HAMAP" id="MF_01210_B">
    <property type="entry name" value="CPSase_L_chain_B"/>
    <property type="match status" value="1"/>
</dbReference>
<comment type="catalytic activity">
    <reaction evidence="9">
        <text>hydrogencarbonate + L-glutamine + 2 ATP + H2O = carbamoyl phosphate + L-glutamate + 2 ADP + phosphate + 2 H(+)</text>
        <dbReference type="Rhea" id="RHEA:18633"/>
        <dbReference type="ChEBI" id="CHEBI:15377"/>
        <dbReference type="ChEBI" id="CHEBI:15378"/>
        <dbReference type="ChEBI" id="CHEBI:17544"/>
        <dbReference type="ChEBI" id="CHEBI:29985"/>
        <dbReference type="ChEBI" id="CHEBI:30616"/>
        <dbReference type="ChEBI" id="CHEBI:43474"/>
        <dbReference type="ChEBI" id="CHEBI:58228"/>
        <dbReference type="ChEBI" id="CHEBI:58359"/>
        <dbReference type="ChEBI" id="CHEBI:456216"/>
        <dbReference type="EC" id="6.3.5.5"/>
    </reaction>
</comment>
<dbReference type="PANTHER" id="PTHR11405:SF53">
    <property type="entry name" value="CARBAMOYL-PHOSPHATE SYNTHASE [AMMONIA], MITOCHONDRIAL"/>
    <property type="match status" value="1"/>
</dbReference>
<dbReference type="InterPro" id="IPR005480">
    <property type="entry name" value="CPSase_lsu_oligo"/>
</dbReference>
<evidence type="ECO:0000313" key="13">
    <source>
        <dbReference type="Proteomes" id="UP001165422"/>
    </source>
</evidence>
<feature type="binding site" evidence="9">
    <location>
        <position position="298"/>
    </location>
    <ligand>
        <name>Mn(2+)</name>
        <dbReference type="ChEBI" id="CHEBI:29035"/>
        <label>2</label>
    </ligand>
</feature>
<feature type="domain" description="ATP-grasp" evidence="10">
    <location>
        <begin position="671"/>
        <end position="861"/>
    </location>
</feature>
<feature type="domain" description="ATP-grasp" evidence="10">
    <location>
        <begin position="133"/>
        <end position="327"/>
    </location>
</feature>
<dbReference type="Pfam" id="PF02787">
    <property type="entry name" value="CPSase_L_D3"/>
    <property type="match status" value="1"/>
</dbReference>
<feature type="binding site" evidence="9">
    <location>
        <position position="752"/>
    </location>
    <ligand>
        <name>ATP</name>
        <dbReference type="ChEBI" id="CHEBI:30616"/>
        <label>2</label>
    </ligand>
</feature>
<dbReference type="Pfam" id="PF25596">
    <property type="entry name" value="CPSase_L_D1"/>
    <property type="match status" value="2"/>
</dbReference>
<dbReference type="EC" id="6.3.5.5" evidence="9"/>
<dbReference type="SMART" id="SM01209">
    <property type="entry name" value="GARS_A"/>
    <property type="match status" value="1"/>
</dbReference>
<evidence type="ECO:0000256" key="4">
    <source>
        <dbReference type="ARBA" id="ARBA00022737"/>
    </source>
</evidence>
<feature type="binding site" evidence="9">
    <location>
        <position position="820"/>
    </location>
    <ligand>
        <name>ATP</name>
        <dbReference type="ChEBI" id="CHEBI:30616"/>
        <label>2</label>
    </ligand>
</feature>
<dbReference type="PANTHER" id="PTHR11405">
    <property type="entry name" value="CARBAMOYLTRANSFERASE FAMILY MEMBER"/>
    <property type="match status" value="1"/>
</dbReference>
<dbReference type="SUPFAM" id="SSF48108">
    <property type="entry name" value="Carbamoyl phosphate synthetase, large subunit connection domain"/>
    <property type="match status" value="1"/>
</dbReference>
<comment type="domain">
    <text evidence="9">The large subunit is composed of 2 ATP-grasp domains that are involved in binding the 2 ATP molecules needed for carbamoyl phosphate synthesis. The N-terminal ATP-grasp domain (referred to as the carboxyphosphate synthetic component) catalyzes the ATP-dependent phosphorylation of hydrogencarbonate to carboxyphosphate and the subsequent nucleophilic attack by ammonia to form a carbamate intermediate. The C-terminal ATP-grasp domain (referred to as the carbamoyl phosphate synthetic component) then catalyzes the phosphorylation of carbamate with the second ATP to form the end product carbamoyl phosphate. The reactive and unstable enzyme intermediates are sequentially channeled from one active site to the next through the interior of the protein over a distance of at least 96 A.</text>
</comment>
<dbReference type="Pfam" id="PF02786">
    <property type="entry name" value="CPSase_L_D2"/>
    <property type="match status" value="2"/>
</dbReference>
<feature type="binding site" evidence="9">
    <location>
        <position position="834"/>
    </location>
    <ligand>
        <name>Mn(2+)</name>
        <dbReference type="ChEBI" id="CHEBI:29035"/>
        <label>4</label>
    </ligand>
</feature>
<evidence type="ECO:0000259" key="11">
    <source>
        <dbReference type="PROSITE" id="PS51855"/>
    </source>
</evidence>
<keyword evidence="13" id="KW-1185">Reference proteome</keyword>
<feature type="binding site" evidence="9">
    <location>
        <position position="284"/>
    </location>
    <ligand>
        <name>ATP</name>
        <dbReference type="ChEBI" id="CHEBI:30616"/>
        <label>1</label>
    </ligand>
</feature>
<feature type="binding site" evidence="9">
    <location>
        <position position="832"/>
    </location>
    <ligand>
        <name>Mn(2+)</name>
        <dbReference type="ChEBI" id="CHEBI:29035"/>
        <label>4</label>
    </ligand>
</feature>
<dbReference type="Gene3D" id="3.30.1490.20">
    <property type="entry name" value="ATP-grasp fold, A domain"/>
    <property type="match status" value="1"/>
</dbReference>
<feature type="binding site" evidence="9">
    <location>
        <position position="300"/>
    </location>
    <ligand>
        <name>Mg(2+)</name>
        <dbReference type="ChEBI" id="CHEBI:18420"/>
        <label>2</label>
    </ligand>
</feature>
<feature type="binding site" evidence="9">
    <location>
        <position position="834"/>
    </location>
    <ligand>
        <name>Mg(2+)</name>
        <dbReference type="ChEBI" id="CHEBI:18420"/>
        <label>4</label>
    </ligand>
</feature>
<comment type="function">
    <text evidence="9">Large subunit of the glutamine-dependent carbamoyl phosphate synthetase (CPSase). CPSase catalyzes the formation of carbamoyl phosphate from the ammonia moiety of glutamine, carbonate, and phosphate donated by ATP, constituting the first step of 2 biosynthetic pathways, one leading to arginine and/or urea and the other to pyrimidine nucleotides. The large subunit (synthetase) binds the substrates ammonia (free or transferred from glutamine from the small subunit), hydrogencarbonate and ATP and carries out an ATP-coupled ligase reaction, activating hydrogencarbonate by forming carboxy phosphate which reacts with ammonia to form carbamoyl phosphate.</text>
</comment>
<feature type="binding site" evidence="9">
    <location>
        <position position="832"/>
    </location>
    <ligand>
        <name>Mg(2+)</name>
        <dbReference type="ChEBI" id="CHEBI:18420"/>
        <label>4</label>
    </ligand>
</feature>
<evidence type="ECO:0000256" key="5">
    <source>
        <dbReference type="ARBA" id="ARBA00022741"/>
    </source>
</evidence>
<feature type="binding site" evidence="9">
    <location>
        <position position="298"/>
    </location>
    <ligand>
        <name>ATP</name>
        <dbReference type="ChEBI" id="CHEBI:30616"/>
        <label>1</label>
    </ligand>
</feature>
<evidence type="ECO:0000256" key="7">
    <source>
        <dbReference type="ARBA" id="ARBA00022975"/>
    </source>
</evidence>
<evidence type="ECO:0000259" key="10">
    <source>
        <dbReference type="PROSITE" id="PS50975"/>
    </source>
</evidence>
<evidence type="ECO:0000256" key="8">
    <source>
        <dbReference type="ARBA" id="ARBA00047359"/>
    </source>
</evidence>
<dbReference type="InterPro" id="IPR013815">
    <property type="entry name" value="ATP_grasp_subdomain_1"/>
</dbReference>
<feature type="binding site" evidence="9">
    <location>
        <position position="748"/>
    </location>
    <ligand>
        <name>ATP</name>
        <dbReference type="ChEBI" id="CHEBI:30616"/>
        <label>2</label>
    </ligand>
</feature>
<dbReference type="NCBIfam" id="TIGR01369">
    <property type="entry name" value="CPSaseII_lrg"/>
    <property type="match status" value="1"/>
</dbReference>
<evidence type="ECO:0000256" key="3">
    <source>
        <dbReference type="ARBA" id="ARBA00022598"/>
    </source>
</evidence>
<feature type="binding site" evidence="9">
    <location>
        <position position="300"/>
    </location>
    <ligand>
        <name>Mn(2+)</name>
        <dbReference type="ChEBI" id="CHEBI:29035"/>
        <label>2</label>
    </ligand>
</feature>
<dbReference type="Gene3D" id="3.40.50.20">
    <property type="match status" value="2"/>
</dbReference>
<feature type="binding site" evidence="9">
    <location>
        <position position="779"/>
    </location>
    <ligand>
        <name>ATP</name>
        <dbReference type="ChEBI" id="CHEBI:30616"/>
        <label>2</label>
    </ligand>
</feature>
<dbReference type="InterPro" id="IPR016185">
    <property type="entry name" value="PreATP-grasp_dom_sf"/>
</dbReference>
<comment type="catalytic activity">
    <reaction evidence="8 9">
        <text>hydrogencarbonate + NH4(+) + 2 ATP = carbamoyl phosphate + 2 ADP + phosphate + 2 H(+)</text>
        <dbReference type="Rhea" id="RHEA:18029"/>
        <dbReference type="ChEBI" id="CHEBI:15378"/>
        <dbReference type="ChEBI" id="CHEBI:17544"/>
        <dbReference type="ChEBI" id="CHEBI:28938"/>
        <dbReference type="ChEBI" id="CHEBI:30616"/>
        <dbReference type="ChEBI" id="CHEBI:43474"/>
        <dbReference type="ChEBI" id="CHEBI:58228"/>
        <dbReference type="ChEBI" id="CHEBI:456216"/>
        <dbReference type="EC" id="6.3.4.16"/>
    </reaction>
</comment>
<feature type="binding site" evidence="9">
    <location>
        <position position="707"/>
    </location>
    <ligand>
        <name>ATP</name>
        <dbReference type="ChEBI" id="CHEBI:30616"/>
        <label>2</label>
    </ligand>
</feature>
<dbReference type="PRINTS" id="PR00098">
    <property type="entry name" value="CPSASE"/>
</dbReference>
<evidence type="ECO:0000256" key="6">
    <source>
        <dbReference type="ARBA" id="ARBA00022840"/>
    </source>
</evidence>
<comment type="cofactor">
    <cofactor evidence="9">
        <name>Mg(2+)</name>
        <dbReference type="ChEBI" id="CHEBI:18420"/>
    </cofactor>
    <cofactor evidence="9">
        <name>Mn(2+)</name>
        <dbReference type="ChEBI" id="CHEBI:29035"/>
    </cofactor>
    <text evidence="9">Binds 4 Mg(2+) or Mn(2+) ions per subunit.</text>
</comment>
<feature type="binding site" evidence="9">
    <location>
        <position position="215"/>
    </location>
    <ligand>
        <name>ATP</name>
        <dbReference type="ChEBI" id="CHEBI:30616"/>
        <label>1</label>
    </ligand>
</feature>
<comment type="subunit">
    <text evidence="9">Composed of two chains; the small (or glutamine) chain promotes the hydrolysis of glutamine to ammonia, which is used by the large (or ammonia) chain to synthesize carbamoyl phosphate. Tetramer of heterodimers (alpha,beta)4.</text>
</comment>